<keyword evidence="1" id="KW-0479">Metal-binding</keyword>
<evidence type="ECO:0000313" key="8">
    <source>
        <dbReference type="EMBL" id="KAF9466918.1"/>
    </source>
</evidence>
<proteinExistence type="predicted"/>
<sequence length="458" mass="50164">MQVQQYSAPSHQPFYYNPLDVYRTAPDQYFATDELHDSRFSRGSSLSFPHQDYRYFSDRGHPPRQLQSHSSLAGTGLGATGMAITGGTANSSRDFRTEGIAGCHEQHQWYWPSPSASFHGVAQMPPTPCPPAVQVSTVKRPMEYTPVVLSPAAQLPTPASMAVLLNPYVRSEQQPSQEPFPQPQQPQRAPLPVPVRHVPLVADIAVPQSSSDNHSREKKHGCTMCHKRFDRPSTLRKHLLVHTGEKAFVCETCGRRFGVASNLNRHVKRCILKPVNTTPALANQAAGTSPGSTTSDSSSPSTTHSSVERLTENRRNRDSYLSSTNASSSSSSDQIQTLQTQSLSTNTPQARSPMQKRRRRAPSPSRWVPPSLLTFNLNPPESKKATPVPLAPVKRNMPKEERDSWDENVSSTPYHPTGWKGILPGPGLGLGLGLGGKDVRNINLGGSGGFMLGRVLVF</sequence>
<feature type="domain" description="C2H2-type" evidence="7">
    <location>
        <begin position="220"/>
        <end position="247"/>
    </location>
</feature>
<keyword evidence="9" id="KW-1185">Reference proteome</keyword>
<dbReference type="Gene3D" id="3.30.160.60">
    <property type="entry name" value="Classic Zinc Finger"/>
    <property type="match status" value="2"/>
</dbReference>
<evidence type="ECO:0000256" key="4">
    <source>
        <dbReference type="ARBA" id="ARBA00022833"/>
    </source>
</evidence>
<dbReference type="SMART" id="SM00355">
    <property type="entry name" value="ZnF_C2H2"/>
    <property type="match status" value="2"/>
</dbReference>
<evidence type="ECO:0000256" key="5">
    <source>
        <dbReference type="PROSITE-ProRule" id="PRU00042"/>
    </source>
</evidence>
<dbReference type="GO" id="GO:0005634">
    <property type="term" value="C:nucleus"/>
    <property type="evidence" value="ECO:0007669"/>
    <property type="project" value="TreeGrafter"/>
</dbReference>
<dbReference type="AlphaFoldDB" id="A0A9P5YDL1"/>
<dbReference type="InterPro" id="IPR013087">
    <property type="entry name" value="Znf_C2H2_type"/>
</dbReference>
<feature type="compositionally biased region" description="Low complexity" evidence="6">
    <location>
        <begin position="319"/>
        <end position="345"/>
    </location>
</feature>
<reference evidence="8" key="1">
    <citation type="submission" date="2020-11" db="EMBL/GenBank/DDBJ databases">
        <authorList>
            <consortium name="DOE Joint Genome Institute"/>
            <person name="Ahrendt S."/>
            <person name="Riley R."/>
            <person name="Andreopoulos W."/>
            <person name="Labutti K."/>
            <person name="Pangilinan J."/>
            <person name="Ruiz-Duenas F.J."/>
            <person name="Barrasa J.M."/>
            <person name="Sanchez-Garcia M."/>
            <person name="Camarero S."/>
            <person name="Miyauchi S."/>
            <person name="Serrano A."/>
            <person name="Linde D."/>
            <person name="Babiker R."/>
            <person name="Drula E."/>
            <person name="Ayuso-Fernandez I."/>
            <person name="Pacheco R."/>
            <person name="Padilla G."/>
            <person name="Ferreira P."/>
            <person name="Barriuso J."/>
            <person name="Kellner H."/>
            <person name="Castanera R."/>
            <person name="Alfaro M."/>
            <person name="Ramirez L."/>
            <person name="Pisabarro A.G."/>
            <person name="Kuo A."/>
            <person name="Tritt A."/>
            <person name="Lipzen A."/>
            <person name="He G."/>
            <person name="Yan M."/>
            <person name="Ng V."/>
            <person name="Cullen D."/>
            <person name="Martin F."/>
            <person name="Rosso M.-N."/>
            <person name="Henrissat B."/>
            <person name="Hibbett D."/>
            <person name="Martinez A.T."/>
            <person name="Grigoriev I.V."/>
        </authorList>
    </citation>
    <scope>NUCLEOTIDE SEQUENCE</scope>
    <source>
        <strain evidence="8">CBS 247.69</strain>
    </source>
</reference>
<dbReference type="PANTHER" id="PTHR24408">
    <property type="entry name" value="ZINC FINGER PROTEIN"/>
    <property type="match status" value="1"/>
</dbReference>
<evidence type="ECO:0000313" key="9">
    <source>
        <dbReference type="Proteomes" id="UP000807353"/>
    </source>
</evidence>
<evidence type="ECO:0000256" key="1">
    <source>
        <dbReference type="ARBA" id="ARBA00022723"/>
    </source>
</evidence>
<evidence type="ECO:0000256" key="3">
    <source>
        <dbReference type="ARBA" id="ARBA00022771"/>
    </source>
</evidence>
<dbReference type="Pfam" id="PF00096">
    <property type="entry name" value="zf-C2H2"/>
    <property type="match status" value="2"/>
</dbReference>
<dbReference type="GO" id="GO:0000981">
    <property type="term" value="F:DNA-binding transcription factor activity, RNA polymerase II-specific"/>
    <property type="evidence" value="ECO:0007669"/>
    <property type="project" value="TreeGrafter"/>
</dbReference>
<feature type="domain" description="C2H2-type" evidence="7">
    <location>
        <begin position="248"/>
        <end position="268"/>
    </location>
</feature>
<feature type="region of interest" description="Disordered" evidence="6">
    <location>
        <begin position="281"/>
        <end position="418"/>
    </location>
</feature>
<feature type="compositionally biased region" description="Low complexity" evidence="6">
    <location>
        <begin position="287"/>
        <end position="305"/>
    </location>
</feature>
<protein>
    <recommendedName>
        <fullName evidence="7">C2H2-type domain-containing protein</fullName>
    </recommendedName>
</protein>
<name>A0A9P5YDL1_9AGAR</name>
<dbReference type="PANTHER" id="PTHR24408:SF58">
    <property type="entry name" value="TRANSCRIPTION FACTOR (TFIIIA), PUTATIVE (AFU_ORTHOLOGUE AFUA_1G05150)-RELATED"/>
    <property type="match status" value="1"/>
</dbReference>
<comment type="caution">
    <text evidence="8">The sequence shown here is derived from an EMBL/GenBank/DDBJ whole genome shotgun (WGS) entry which is preliminary data.</text>
</comment>
<dbReference type="InterPro" id="IPR036236">
    <property type="entry name" value="Znf_C2H2_sf"/>
</dbReference>
<dbReference type="GO" id="GO:0043565">
    <property type="term" value="F:sequence-specific DNA binding"/>
    <property type="evidence" value="ECO:0007669"/>
    <property type="project" value="TreeGrafter"/>
</dbReference>
<evidence type="ECO:0000256" key="6">
    <source>
        <dbReference type="SAM" id="MobiDB-lite"/>
    </source>
</evidence>
<gene>
    <name evidence="8" type="ORF">BDZ94DRAFT_1250088</name>
</gene>
<keyword evidence="3 5" id="KW-0863">Zinc-finger</keyword>
<keyword evidence="4" id="KW-0862">Zinc</keyword>
<dbReference type="PROSITE" id="PS50157">
    <property type="entry name" value="ZINC_FINGER_C2H2_2"/>
    <property type="match status" value="2"/>
</dbReference>
<dbReference type="FunFam" id="3.30.160.60:FF:000100">
    <property type="entry name" value="Zinc finger 45-like"/>
    <property type="match status" value="1"/>
</dbReference>
<evidence type="ECO:0000259" key="7">
    <source>
        <dbReference type="PROSITE" id="PS50157"/>
    </source>
</evidence>
<dbReference type="PROSITE" id="PS00028">
    <property type="entry name" value="ZINC_FINGER_C2H2_1"/>
    <property type="match status" value="1"/>
</dbReference>
<dbReference type="EMBL" id="MU150239">
    <property type="protein sequence ID" value="KAF9466918.1"/>
    <property type="molecule type" value="Genomic_DNA"/>
</dbReference>
<dbReference type="OrthoDB" id="654211at2759"/>
<organism evidence="8 9">
    <name type="scientific">Collybia nuda</name>
    <dbReference type="NCBI Taxonomy" id="64659"/>
    <lineage>
        <taxon>Eukaryota</taxon>
        <taxon>Fungi</taxon>
        <taxon>Dikarya</taxon>
        <taxon>Basidiomycota</taxon>
        <taxon>Agaricomycotina</taxon>
        <taxon>Agaricomycetes</taxon>
        <taxon>Agaricomycetidae</taxon>
        <taxon>Agaricales</taxon>
        <taxon>Tricholomatineae</taxon>
        <taxon>Clitocybaceae</taxon>
        <taxon>Collybia</taxon>
    </lineage>
</organism>
<dbReference type="GO" id="GO:0008270">
    <property type="term" value="F:zinc ion binding"/>
    <property type="evidence" value="ECO:0007669"/>
    <property type="project" value="UniProtKB-KW"/>
</dbReference>
<feature type="compositionally biased region" description="Basic and acidic residues" evidence="6">
    <location>
        <begin position="306"/>
        <end position="318"/>
    </location>
</feature>
<accession>A0A9P5YDL1</accession>
<keyword evidence="2" id="KW-0677">Repeat</keyword>
<dbReference type="Proteomes" id="UP000807353">
    <property type="component" value="Unassembled WGS sequence"/>
</dbReference>
<evidence type="ECO:0000256" key="2">
    <source>
        <dbReference type="ARBA" id="ARBA00022737"/>
    </source>
</evidence>
<dbReference type="SUPFAM" id="SSF57667">
    <property type="entry name" value="beta-beta-alpha zinc fingers"/>
    <property type="match status" value="1"/>
</dbReference>